<evidence type="ECO:0000313" key="11">
    <source>
        <dbReference type="EMBL" id="KAJ3253860.1"/>
    </source>
</evidence>
<organism evidence="11 12">
    <name type="scientific">Boothiomyces macroporosus</name>
    <dbReference type="NCBI Taxonomy" id="261099"/>
    <lineage>
        <taxon>Eukaryota</taxon>
        <taxon>Fungi</taxon>
        <taxon>Fungi incertae sedis</taxon>
        <taxon>Chytridiomycota</taxon>
        <taxon>Chytridiomycota incertae sedis</taxon>
        <taxon>Chytridiomycetes</taxon>
        <taxon>Rhizophydiales</taxon>
        <taxon>Terramycetaceae</taxon>
        <taxon>Boothiomyces</taxon>
    </lineage>
</organism>
<reference evidence="11" key="1">
    <citation type="submission" date="2020-05" db="EMBL/GenBank/DDBJ databases">
        <title>Phylogenomic resolution of chytrid fungi.</title>
        <authorList>
            <person name="Stajich J.E."/>
            <person name="Amses K."/>
            <person name="Simmons R."/>
            <person name="Seto K."/>
            <person name="Myers J."/>
            <person name="Bonds A."/>
            <person name="Quandt C.A."/>
            <person name="Barry K."/>
            <person name="Liu P."/>
            <person name="Grigoriev I."/>
            <person name="Longcore J.E."/>
            <person name="James T.Y."/>
        </authorList>
    </citation>
    <scope>NUCLEOTIDE SEQUENCE</scope>
    <source>
        <strain evidence="11">PLAUS21</strain>
    </source>
</reference>
<evidence type="ECO:0000256" key="8">
    <source>
        <dbReference type="RuleBase" id="RU004453"/>
    </source>
</evidence>
<keyword evidence="5 7" id="KW-0326">Glycosidase</keyword>
<dbReference type="InterPro" id="IPR001223">
    <property type="entry name" value="Glyco_hydro18_cat"/>
</dbReference>
<dbReference type="PANTHER" id="PTHR11177:SF317">
    <property type="entry name" value="CHITINASE 12-RELATED"/>
    <property type="match status" value="1"/>
</dbReference>
<evidence type="ECO:0000256" key="3">
    <source>
        <dbReference type="ARBA" id="ARBA00023024"/>
    </source>
</evidence>
<evidence type="ECO:0000256" key="1">
    <source>
        <dbReference type="ARBA" id="ARBA00000822"/>
    </source>
</evidence>
<dbReference type="PANTHER" id="PTHR11177">
    <property type="entry name" value="CHITINASE"/>
    <property type="match status" value="1"/>
</dbReference>
<dbReference type="InterPro" id="IPR011583">
    <property type="entry name" value="Chitinase_II/V-like_cat"/>
</dbReference>
<dbReference type="AlphaFoldDB" id="A0AAD5UBQ0"/>
<dbReference type="InterPro" id="IPR017853">
    <property type="entry name" value="GH"/>
</dbReference>
<comment type="similarity">
    <text evidence="8">Belongs to the glycosyl hydrolase 18 family.</text>
</comment>
<keyword evidence="4" id="KW-0119">Carbohydrate metabolism</keyword>
<name>A0AAD5UBQ0_9FUNG</name>
<dbReference type="Proteomes" id="UP001210925">
    <property type="component" value="Unassembled WGS sequence"/>
</dbReference>
<dbReference type="GO" id="GO:0000272">
    <property type="term" value="P:polysaccharide catabolic process"/>
    <property type="evidence" value="ECO:0007669"/>
    <property type="project" value="UniProtKB-KW"/>
</dbReference>
<evidence type="ECO:0000313" key="12">
    <source>
        <dbReference type="Proteomes" id="UP001210925"/>
    </source>
</evidence>
<evidence type="ECO:0000256" key="5">
    <source>
        <dbReference type="ARBA" id="ARBA00023295"/>
    </source>
</evidence>
<comment type="catalytic activity">
    <reaction evidence="1">
        <text>Random endo-hydrolysis of N-acetyl-beta-D-glucosaminide (1-&gt;4)-beta-linkages in chitin and chitodextrins.</text>
        <dbReference type="EC" id="3.2.1.14"/>
    </reaction>
</comment>
<evidence type="ECO:0000256" key="7">
    <source>
        <dbReference type="RuleBase" id="RU000489"/>
    </source>
</evidence>
<keyword evidence="2 7" id="KW-0378">Hydrolase</keyword>
<dbReference type="GO" id="GO:0008843">
    <property type="term" value="F:endochitinase activity"/>
    <property type="evidence" value="ECO:0007669"/>
    <property type="project" value="UniProtKB-EC"/>
</dbReference>
<keyword evidence="12" id="KW-1185">Reference proteome</keyword>
<dbReference type="GO" id="GO:0006032">
    <property type="term" value="P:chitin catabolic process"/>
    <property type="evidence" value="ECO:0007669"/>
    <property type="project" value="UniProtKB-KW"/>
</dbReference>
<dbReference type="PROSITE" id="PS01095">
    <property type="entry name" value="GH18_1"/>
    <property type="match status" value="1"/>
</dbReference>
<proteinExistence type="inferred from homology"/>
<evidence type="ECO:0000256" key="6">
    <source>
        <dbReference type="ARBA" id="ARBA00023326"/>
    </source>
</evidence>
<evidence type="ECO:0000256" key="2">
    <source>
        <dbReference type="ARBA" id="ARBA00022801"/>
    </source>
</evidence>
<keyword evidence="3" id="KW-0146">Chitin degradation</keyword>
<keyword evidence="9" id="KW-0732">Signal</keyword>
<dbReference type="GO" id="GO:0005576">
    <property type="term" value="C:extracellular region"/>
    <property type="evidence" value="ECO:0007669"/>
    <property type="project" value="TreeGrafter"/>
</dbReference>
<protein>
    <recommendedName>
        <fullName evidence="10">GH18 domain-containing protein</fullName>
    </recommendedName>
</protein>
<accession>A0AAD5UBQ0</accession>
<dbReference type="PROSITE" id="PS51910">
    <property type="entry name" value="GH18_2"/>
    <property type="match status" value="1"/>
</dbReference>
<dbReference type="InterPro" id="IPR050314">
    <property type="entry name" value="Glycosyl_Hydrlase_18"/>
</dbReference>
<dbReference type="EMBL" id="JADGKB010000098">
    <property type="protein sequence ID" value="KAJ3253860.1"/>
    <property type="molecule type" value="Genomic_DNA"/>
</dbReference>
<feature type="signal peptide" evidence="9">
    <location>
        <begin position="1"/>
        <end position="23"/>
    </location>
</feature>
<gene>
    <name evidence="11" type="ORF">HK103_007660</name>
</gene>
<evidence type="ECO:0000256" key="9">
    <source>
        <dbReference type="SAM" id="SignalP"/>
    </source>
</evidence>
<dbReference type="SMART" id="SM00636">
    <property type="entry name" value="Glyco_18"/>
    <property type="match status" value="1"/>
</dbReference>
<evidence type="ECO:0000256" key="4">
    <source>
        <dbReference type="ARBA" id="ARBA00023277"/>
    </source>
</evidence>
<keyword evidence="6" id="KW-0624">Polysaccharide degradation</keyword>
<dbReference type="GO" id="GO:0008061">
    <property type="term" value="F:chitin binding"/>
    <property type="evidence" value="ECO:0007669"/>
    <property type="project" value="InterPro"/>
</dbReference>
<feature type="chain" id="PRO_5042121998" description="GH18 domain-containing protein" evidence="9">
    <location>
        <begin position="24"/>
        <end position="482"/>
    </location>
</feature>
<dbReference type="Gene3D" id="3.20.20.80">
    <property type="entry name" value="Glycosidases"/>
    <property type="match status" value="1"/>
</dbReference>
<dbReference type="Pfam" id="PF00704">
    <property type="entry name" value="Glyco_hydro_18"/>
    <property type="match status" value="1"/>
</dbReference>
<dbReference type="SUPFAM" id="SSF51445">
    <property type="entry name" value="(Trans)glycosidases"/>
    <property type="match status" value="1"/>
</dbReference>
<dbReference type="InterPro" id="IPR001579">
    <property type="entry name" value="Glyco_hydro_18_chit_AS"/>
</dbReference>
<comment type="caution">
    <text evidence="11">The sequence shown here is derived from an EMBL/GenBank/DDBJ whole genome shotgun (WGS) entry which is preliminary data.</text>
</comment>
<sequence length="482" mass="52130">MFPGSFTIWHLLVAVYLIYGTDAATIDQSKQLGINSTNVTASSCPMLGVIPPTPNARPTGAMYVGYYESWSDPTASNLCLVPTYYNIVILSFVNPNFKYTKGSMDISQTGFDFLPSASANLKNGIAILRSRGTRVLVSAGGWCYSVDGDSTCKAGGISPSKTSWAVFDPKDTRYSPAQYSQSLQNLKDFVDDFGLDGVDIDFETNGYPSSMSSAANCQPSNGGGSWVPPGTNLTQTCGADPQYINIINQFRSAFPKPYLLSSAVHGYGAYGEGIYDNVHMAPGWGGLWWNGGMSLGMLKASGNKLDWLNVMSYDANTYWNPATRTYAVNPNNNNVNVGFFDPTTALLAYKQYFSGPILVGIEPPMEGFPADQPSTPCHLGHCLTIEELKYLLGFISSQNAGGIMIWAIQKQPQPQYAAYPDPNTISKQVCTFFNWSNCQATFPLGSAVSTASTRRNPIPNCGVNSLNCSKSFSDKDVSIGPF</sequence>
<evidence type="ECO:0000259" key="10">
    <source>
        <dbReference type="PROSITE" id="PS51910"/>
    </source>
</evidence>
<feature type="domain" description="GH18" evidence="10">
    <location>
        <begin position="61"/>
        <end position="424"/>
    </location>
</feature>